<accession>A0A7E5WWW7</accession>
<dbReference type="InterPro" id="IPR015422">
    <property type="entry name" value="PyrdxlP-dep_Trfase_small"/>
</dbReference>
<dbReference type="Proteomes" id="UP000322000">
    <property type="component" value="Chromosome 11"/>
</dbReference>
<dbReference type="PANTHER" id="PTHR21152:SF40">
    <property type="entry name" value="ALANINE--GLYOXYLATE AMINOTRANSFERASE"/>
    <property type="match status" value="1"/>
</dbReference>
<dbReference type="AlphaFoldDB" id="A0A7E5WWW7"/>
<dbReference type="InterPro" id="IPR024169">
    <property type="entry name" value="SP_NH2Trfase/AEP_transaminase"/>
</dbReference>
<evidence type="ECO:0000256" key="1">
    <source>
        <dbReference type="ARBA" id="ARBA00001933"/>
    </source>
</evidence>
<dbReference type="InterPro" id="IPR015421">
    <property type="entry name" value="PyrdxlP-dep_Trfase_major"/>
</dbReference>
<dbReference type="OrthoDB" id="7403325at2759"/>
<evidence type="ECO:0000313" key="10">
    <source>
        <dbReference type="Proteomes" id="UP000322000"/>
    </source>
</evidence>
<dbReference type="InParanoid" id="A0A7E5WWW7"/>
<evidence type="ECO:0000259" key="9">
    <source>
        <dbReference type="Pfam" id="PF00266"/>
    </source>
</evidence>
<dbReference type="EC" id="2.6.1.44" evidence="6"/>
<sequence length="388" mass="43001">MSAKTVPPPLILDRKFVVPLLCGPGPCAYWPSVTEALAKPVITPNCDEFYNVLDDIRAGLQYVFQTKSKLVLAMSGAGHSGMEAVISNLVAPGETLLVASRGMWDQRAIIIANRLGKYNGIKTEITSVPSNTTFSMEQLESELKRTRPEAMFITFGDSSTGTIQNIERLGDICHKYGALLLVDTVVSLIGVEFLMDEWGVDAVFSATQKAFSGPAGIAPVAFSALAEEKINNRKHEPSFYIDIKLLANQWNCYGDTRTYHHTLCPPMLWALRCCLQEIVKETLPVSWARHASSTAYFHQRLQEYSIELFVPKPEERLNTVTTVMLPEGYNHLEFHNYMREKHNILVLEGRGPTLGKAIRVGIMGVNATKEVADKVADALADSIQALRK</sequence>
<evidence type="ECO:0000256" key="8">
    <source>
        <dbReference type="PIRSR" id="PIRSR000524-50"/>
    </source>
</evidence>
<keyword evidence="3" id="KW-0032">Aminotransferase</keyword>
<evidence type="ECO:0000256" key="7">
    <source>
        <dbReference type="PIRSR" id="PIRSR000524-1"/>
    </source>
</evidence>
<dbReference type="GO" id="GO:0008453">
    <property type="term" value="F:alanine-glyoxylate transaminase activity"/>
    <property type="evidence" value="ECO:0007669"/>
    <property type="project" value="UniProtKB-EC"/>
</dbReference>
<dbReference type="GeneID" id="113506346"/>
<organism evidence="10 11">
    <name type="scientific">Trichoplusia ni</name>
    <name type="common">Cabbage looper</name>
    <dbReference type="NCBI Taxonomy" id="7111"/>
    <lineage>
        <taxon>Eukaryota</taxon>
        <taxon>Metazoa</taxon>
        <taxon>Ecdysozoa</taxon>
        <taxon>Arthropoda</taxon>
        <taxon>Hexapoda</taxon>
        <taxon>Insecta</taxon>
        <taxon>Pterygota</taxon>
        <taxon>Neoptera</taxon>
        <taxon>Endopterygota</taxon>
        <taxon>Lepidoptera</taxon>
        <taxon>Glossata</taxon>
        <taxon>Ditrysia</taxon>
        <taxon>Noctuoidea</taxon>
        <taxon>Noctuidae</taxon>
        <taxon>Plusiinae</taxon>
        <taxon>Trichoplusia</taxon>
    </lineage>
</organism>
<evidence type="ECO:0000256" key="3">
    <source>
        <dbReference type="ARBA" id="ARBA00022576"/>
    </source>
</evidence>
<dbReference type="RefSeq" id="XP_026744994.1">
    <property type="nucleotide sequence ID" value="XM_026889193.1"/>
</dbReference>
<comment type="similarity">
    <text evidence="2 6">Belongs to the class-V pyridoxal-phosphate-dependent aminotransferase family.</text>
</comment>
<feature type="modified residue" description="N6-(pyridoxal phosphate)lysine" evidence="8">
    <location>
        <position position="209"/>
    </location>
</feature>
<dbReference type="SUPFAM" id="SSF53383">
    <property type="entry name" value="PLP-dependent transferases"/>
    <property type="match status" value="1"/>
</dbReference>
<keyword evidence="5 6" id="KW-0663">Pyridoxal phosphate</keyword>
<dbReference type="PIRSF" id="PIRSF000524">
    <property type="entry name" value="SPT"/>
    <property type="match status" value="1"/>
</dbReference>
<protein>
    <recommendedName>
        <fullName evidence="6">Alanine--glyoxylate aminotransferase</fullName>
        <ecNumber evidence="6">2.6.1.44</ecNumber>
    </recommendedName>
</protein>
<dbReference type="InterPro" id="IPR015424">
    <property type="entry name" value="PyrdxlP-dep_Trfase"/>
</dbReference>
<dbReference type="PANTHER" id="PTHR21152">
    <property type="entry name" value="AMINOTRANSFERASE CLASS V"/>
    <property type="match status" value="1"/>
</dbReference>
<reference evidence="11" key="1">
    <citation type="submission" date="2025-08" db="UniProtKB">
        <authorList>
            <consortium name="RefSeq"/>
        </authorList>
    </citation>
    <scope>IDENTIFICATION</scope>
</reference>
<proteinExistence type="inferred from homology"/>
<gene>
    <name evidence="11" type="primary">LOC113506346</name>
</gene>
<evidence type="ECO:0000256" key="5">
    <source>
        <dbReference type="ARBA" id="ARBA00022898"/>
    </source>
</evidence>
<evidence type="ECO:0000256" key="6">
    <source>
        <dbReference type="PIRNR" id="PIRNR000524"/>
    </source>
</evidence>
<dbReference type="Gene3D" id="3.90.1150.10">
    <property type="entry name" value="Aspartate Aminotransferase, domain 1"/>
    <property type="match status" value="1"/>
</dbReference>
<feature type="binding site" evidence="7">
    <location>
        <position position="359"/>
    </location>
    <ligand>
        <name>substrate</name>
    </ligand>
</feature>
<comment type="catalytic activity">
    <reaction evidence="6">
        <text>glyoxylate + L-alanine = glycine + pyruvate</text>
        <dbReference type="Rhea" id="RHEA:24248"/>
        <dbReference type="ChEBI" id="CHEBI:15361"/>
        <dbReference type="ChEBI" id="CHEBI:36655"/>
        <dbReference type="ChEBI" id="CHEBI:57305"/>
        <dbReference type="ChEBI" id="CHEBI:57972"/>
        <dbReference type="EC" id="2.6.1.44"/>
    </reaction>
</comment>
<evidence type="ECO:0000313" key="11">
    <source>
        <dbReference type="RefSeq" id="XP_026744994.1"/>
    </source>
</evidence>
<feature type="domain" description="Aminotransferase class V" evidence="9">
    <location>
        <begin position="48"/>
        <end position="371"/>
    </location>
</feature>
<name>A0A7E5WWW7_TRINI</name>
<dbReference type="Gene3D" id="3.40.640.10">
    <property type="entry name" value="Type I PLP-dependent aspartate aminotransferase-like (Major domain)"/>
    <property type="match status" value="1"/>
</dbReference>
<dbReference type="FunFam" id="3.40.640.10:FF:000027">
    <property type="entry name" value="Serine--pyruvate aminotransferase, mitochondrial"/>
    <property type="match status" value="1"/>
</dbReference>
<dbReference type="Pfam" id="PF00266">
    <property type="entry name" value="Aminotran_5"/>
    <property type="match status" value="1"/>
</dbReference>
<dbReference type="GO" id="GO:0004760">
    <property type="term" value="F:L-serine-pyruvate transaminase activity"/>
    <property type="evidence" value="ECO:0007669"/>
    <property type="project" value="TreeGrafter"/>
</dbReference>
<dbReference type="GO" id="GO:0005777">
    <property type="term" value="C:peroxisome"/>
    <property type="evidence" value="ECO:0007669"/>
    <property type="project" value="TreeGrafter"/>
</dbReference>
<keyword evidence="10" id="KW-1185">Reference proteome</keyword>
<evidence type="ECO:0000256" key="2">
    <source>
        <dbReference type="ARBA" id="ARBA00009236"/>
    </source>
</evidence>
<comment type="cofactor">
    <cofactor evidence="1 6 8">
        <name>pyridoxal 5'-phosphate</name>
        <dbReference type="ChEBI" id="CHEBI:597326"/>
    </cofactor>
</comment>
<dbReference type="FunCoup" id="A0A7E5WWW7">
    <property type="interactions" value="276"/>
</dbReference>
<keyword evidence="4" id="KW-0808">Transferase</keyword>
<evidence type="ECO:0000256" key="4">
    <source>
        <dbReference type="ARBA" id="ARBA00022679"/>
    </source>
</evidence>
<dbReference type="KEGG" id="tnl:113506346"/>
<dbReference type="GO" id="GO:0019265">
    <property type="term" value="P:glycine biosynthetic process, by transamination of glyoxylate"/>
    <property type="evidence" value="ECO:0007669"/>
    <property type="project" value="TreeGrafter"/>
</dbReference>
<dbReference type="InterPro" id="IPR000192">
    <property type="entry name" value="Aminotrans_V_dom"/>
</dbReference>